<dbReference type="PANTHER" id="PTHR43694:SF1">
    <property type="entry name" value="RIBONUCLEASE J"/>
    <property type="match status" value="1"/>
</dbReference>
<dbReference type="SMART" id="SM00849">
    <property type="entry name" value="Lactamase_B"/>
    <property type="match status" value="1"/>
</dbReference>
<reference evidence="4 5" key="2">
    <citation type="journal article" date="2011" name="ISME J.">
        <title>RNA-seq reveals cooperative metabolic interactions between two termite-gut spirochete species in co-culture.</title>
        <authorList>
            <person name="Rosenthal A.Z."/>
            <person name="Matson E.G."/>
            <person name="Eldar A."/>
            <person name="Leadbetter J.R."/>
        </authorList>
    </citation>
    <scope>NUCLEOTIDE SEQUENCE [LARGE SCALE GENOMIC DNA]</scope>
    <source>
        <strain evidence="5">ATCC BAA-887 / DSM 12427 / ZAS-2</strain>
    </source>
</reference>
<accession>F5YIT0</accession>
<dbReference type="GO" id="GO:0003723">
    <property type="term" value="F:RNA binding"/>
    <property type="evidence" value="ECO:0007669"/>
    <property type="project" value="UniProtKB-KW"/>
</dbReference>
<dbReference type="SUPFAM" id="SSF56281">
    <property type="entry name" value="Metallo-hydrolase/oxidoreductase"/>
    <property type="match status" value="1"/>
</dbReference>
<dbReference type="eggNOG" id="COG0595">
    <property type="taxonomic scope" value="Bacteria"/>
</dbReference>
<dbReference type="RefSeq" id="WP_015709233.1">
    <property type="nucleotide sequence ID" value="NC_015578.1"/>
</dbReference>
<dbReference type="HOGENOM" id="CLU_031965_0_0_12"/>
<dbReference type="Gene3D" id="3.60.15.10">
    <property type="entry name" value="Ribonuclease Z/Hydroxyacylglutathione hydrolase-like"/>
    <property type="match status" value="1"/>
</dbReference>
<dbReference type="STRING" id="545694.TREPR_0812"/>
<evidence type="ECO:0000313" key="5">
    <source>
        <dbReference type="Proteomes" id="UP000009223"/>
    </source>
</evidence>
<evidence type="ECO:0000259" key="3">
    <source>
        <dbReference type="SMART" id="SM00849"/>
    </source>
</evidence>
<name>F5YIT0_TREPZ</name>
<dbReference type="InterPro" id="IPR042173">
    <property type="entry name" value="RNase_J_2"/>
</dbReference>
<dbReference type="Gene3D" id="3.40.50.10710">
    <property type="entry name" value="Metallo-hydrolase/oxidoreductase"/>
    <property type="match status" value="1"/>
</dbReference>
<keyword evidence="1" id="KW-0540">Nuclease</keyword>
<dbReference type="InterPro" id="IPR001279">
    <property type="entry name" value="Metallo-B-lactamas"/>
</dbReference>
<feature type="domain" description="Metallo-beta-lactamase" evidence="3">
    <location>
        <begin position="13"/>
        <end position="235"/>
    </location>
</feature>
<keyword evidence="2" id="KW-0694">RNA-binding</keyword>
<evidence type="ECO:0000256" key="1">
    <source>
        <dbReference type="ARBA" id="ARBA00022839"/>
    </source>
</evidence>
<organism evidence="4 5">
    <name type="scientific">Treponema primitia (strain ATCC BAA-887 / DSM 12427 / ZAS-2)</name>
    <dbReference type="NCBI Taxonomy" id="545694"/>
    <lineage>
        <taxon>Bacteria</taxon>
        <taxon>Pseudomonadati</taxon>
        <taxon>Spirochaetota</taxon>
        <taxon>Spirochaetia</taxon>
        <taxon>Spirochaetales</taxon>
        <taxon>Treponemataceae</taxon>
        <taxon>Treponema</taxon>
    </lineage>
</organism>
<dbReference type="Proteomes" id="UP000009223">
    <property type="component" value="Chromosome"/>
</dbReference>
<dbReference type="PANTHER" id="PTHR43694">
    <property type="entry name" value="RIBONUCLEASE J"/>
    <property type="match status" value="1"/>
</dbReference>
<dbReference type="CDD" id="cd07732">
    <property type="entry name" value="metallo-hydrolase-like_MBL-fold"/>
    <property type="match status" value="1"/>
</dbReference>
<dbReference type="OrthoDB" id="9803916at2"/>
<gene>
    <name evidence="4" type="ordered locus">TREPR_0812</name>
</gene>
<dbReference type="Pfam" id="PF07521">
    <property type="entry name" value="RMMBL"/>
    <property type="match status" value="1"/>
</dbReference>
<dbReference type="AlphaFoldDB" id="F5YIT0"/>
<dbReference type="Pfam" id="PF12706">
    <property type="entry name" value="Lactamase_B_2"/>
    <property type="match status" value="1"/>
</dbReference>
<dbReference type="KEGG" id="tpi:TREPR_0812"/>
<reference evidence="5" key="1">
    <citation type="submission" date="2009-12" db="EMBL/GenBank/DDBJ databases">
        <title>Complete sequence of Treponema primitia strain ZAS-2.</title>
        <authorList>
            <person name="Tetu S.G."/>
            <person name="Matson E."/>
            <person name="Ren Q."/>
            <person name="Seshadri R."/>
            <person name="Elbourne L."/>
            <person name="Hassan K.A."/>
            <person name="Durkin A."/>
            <person name="Radune D."/>
            <person name="Mohamoud Y."/>
            <person name="Shay R."/>
            <person name="Jin S."/>
            <person name="Zhang X."/>
            <person name="Lucey K."/>
            <person name="Ballor N.R."/>
            <person name="Ottesen E."/>
            <person name="Rosenthal R."/>
            <person name="Allen A."/>
            <person name="Leadbetter J.R."/>
            <person name="Paulsen I.T."/>
        </authorList>
    </citation>
    <scope>NUCLEOTIDE SEQUENCE [LARGE SCALE GENOMIC DNA]</scope>
    <source>
        <strain evidence="5">ATCC BAA-887 / DSM 12427 / ZAS-2</strain>
    </source>
</reference>
<keyword evidence="1" id="KW-0378">Hydrolase</keyword>
<sequence>MTFKIHRGTKEIGGSCVEVWTDTTRIVIDFGMPLVNVDGSPFYSKKIQNIPPDELTTQGILPDIPDLFSDSPKTALIISHAHQDHYGLINHVSNKCKVYLGKATHRLIELTNTFTNQQWAIQNPCYFESGKPFAIGDITVIPYLMDHAAFDAYAFMIQADGKSLFYSGDFRIHGRKMKAFDWFSYHVDKGVDYLLLEGTSLSRKGVSFPTESEIESALVETFKETDGINLVYCSGQNIDRLVSVYRACKRRGKTFVMDFYIANILADLAALGYNLPYPSENFPEIKVRFPFRLTKLVIAQGKGELAYRFKEYKITTPEIKAQYKNVVVTVRPSMTSDITNFKNLSGGVLIYSQWDGYKKEKAVKDFLEYLEYKGMTIKDIHTSGHADLEGLKKMVEVLQPKHIVPIHTFEGNEYATVFESFAVQIVNDKEEIVL</sequence>
<dbReference type="GO" id="GO:0004527">
    <property type="term" value="F:exonuclease activity"/>
    <property type="evidence" value="ECO:0007669"/>
    <property type="project" value="UniProtKB-KW"/>
</dbReference>
<dbReference type="EMBL" id="CP001843">
    <property type="protein sequence ID" value="AEF83987.1"/>
    <property type="molecule type" value="Genomic_DNA"/>
</dbReference>
<evidence type="ECO:0000256" key="2">
    <source>
        <dbReference type="ARBA" id="ARBA00022884"/>
    </source>
</evidence>
<evidence type="ECO:0000313" key="4">
    <source>
        <dbReference type="EMBL" id="AEF83987.1"/>
    </source>
</evidence>
<dbReference type="InterPro" id="IPR036866">
    <property type="entry name" value="RibonucZ/Hydroxyglut_hydro"/>
</dbReference>
<protein>
    <submittedName>
        <fullName evidence="4">Beta-lactamase domain protein</fullName>
    </submittedName>
</protein>
<dbReference type="InterPro" id="IPR011108">
    <property type="entry name" value="RMMBL"/>
</dbReference>
<keyword evidence="1" id="KW-0269">Exonuclease</keyword>
<proteinExistence type="predicted"/>
<keyword evidence="5" id="KW-1185">Reference proteome</keyword>